<sequence length="241" mass="27549">MDLFFHEVVQSDIFWCDQLVEPPPPANPSAFSPYTNRLPSQDRGFMPNPGNNMNKRVMEFLRRSWAEPSQIQEFDRERGFQHMLSERMRREKQKRSYSALLSELPHGTKNDKNSIVQTACMRIKELVKYKQELERQNGELKSGLNEKSGGDKAGGTKIRVKIANPTSGIDSMLEVLKCLDNMGLKATAIQTQCSADQLFAVIEVENEIEAADVEKVIQWTLLEAERKLLPNSYEGKLDWLS</sequence>
<dbReference type="PANTHER" id="PTHR46665:SF6">
    <property type="entry name" value="TRANSCRIPTION FACTOR BHLH92"/>
    <property type="match status" value="1"/>
</dbReference>
<proteinExistence type="predicted"/>
<dbReference type="CDD" id="cd11393">
    <property type="entry name" value="bHLH_AtbHLH_like"/>
    <property type="match status" value="1"/>
</dbReference>
<evidence type="ECO:0000256" key="4">
    <source>
        <dbReference type="ARBA" id="ARBA00023163"/>
    </source>
</evidence>
<evidence type="ECO:0000313" key="7">
    <source>
        <dbReference type="EMBL" id="KAL3724740.1"/>
    </source>
</evidence>
<dbReference type="GO" id="GO:0003677">
    <property type="term" value="F:DNA binding"/>
    <property type="evidence" value="ECO:0007669"/>
    <property type="project" value="UniProtKB-KW"/>
</dbReference>
<name>A0ABD3JMC5_EUCGL</name>
<dbReference type="InterPro" id="IPR011598">
    <property type="entry name" value="bHLH_dom"/>
</dbReference>
<accession>A0ABD3JMC5</accession>
<dbReference type="AlphaFoldDB" id="A0ABD3JMC5"/>
<evidence type="ECO:0000256" key="1">
    <source>
        <dbReference type="ARBA" id="ARBA00004123"/>
    </source>
</evidence>
<protein>
    <recommendedName>
        <fullName evidence="6">BHLH domain-containing protein</fullName>
    </recommendedName>
</protein>
<comment type="caution">
    <text evidence="7">The sequence shown here is derived from an EMBL/GenBank/DDBJ whole genome shotgun (WGS) entry which is preliminary data.</text>
</comment>
<evidence type="ECO:0000256" key="2">
    <source>
        <dbReference type="ARBA" id="ARBA00023015"/>
    </source>
</evidence>
<evidence type="ECO:0000259" key="6">
    <source>
        <dbReference type="PROSITE" id="PS50888"/>
    </source>
</evidence>
<evidence type="ECO:0000313" key="8">
    <source>
        <dbReference type="Proteomes" id="UP001634007"/>
    </source>
</evidence>
<dbReference type="Pfam" id="PF00010">
    <property type="entry name" value="HLH"/>
    <property type="match status" value="1"/>
</dbReference>
<dbReference type="Gene3D" id="4.10.280.10">
    <property type="entry name" value="Helix-loop-helix DNA-binding domain"/>
    <property type="match status" value="1"/>
</dbReference>
<gene>
    <name evidence="7" type="ORF">ACJRO7_029840</name>
</gene>
<dbReference type="InterPro" id="IPR045239">
    <property type="entry name" value="bHLH95_bHLH"/>
</dbReference>
<evidence type="ECO:0000256" key="3">
    <source>
        <dbReference type="ARBA" id="ARBA00023125"/>
    </source>
</evidence>
<feature type="domain" description="BHLH" evidence="6">
    <location>
        <begin position="77"/>
        <end position="126"/>
    </location>
</feature>
<keyword evidence="2" id="KW-0805">Transcription regulation</keyword>
<reference evidence="7 8" key="1">
    <citation type="submission" date="2024-11" db="EMBL/GenBank/DDBJ databases">
        <title>Chromosome-level genome assembly of Eucalyptus globulus Labill. provides insights into its genome evolution.</title>
        <authorList>
            <person name="Li X."/>
        </authorList>
    </citation>
    <scope>NUCLEOTIDE SEQUENCE [LARGE SCALE GENOMIC DNA]</scope>
    <source>
        <strain evidence="7">CL2024</strain>
        <tissue evidence="7">Fresh tender leaves</tissue>
    </source>
</reference>
<comment type="subcellular location">
    <subcellularLocation>
        <location evidence="1">Nucleus</location>
    </subcellularLocation>
</comment>
<dbReference type="InterPro" id="IPR044658">
    <property type="entry name" value="bHLH92/bHLH041-like"/>
</dbReference>
<keyword evidence="8" id="KW-1185">Reference proteome</keyword>
<dbReference type="GO" id="GO:0005634">
    <property type="term" value="C:nucleus"/>
    <property type="evidence" value="ECO:0007669"/>
    <property type="project" value="UniProtKB-SubCell"/>
</dbReference>
<dbReference type="PROSITE" id="PS50888">
    <property type="entry name" value="BHLH"/>
    <property type="match status" value="1"/>
</dbReference>
<keyword evidence="4" id="KW-0804">Transcription</keyword>
<dbReference type="InterPro" id="IPR036638">
    <property type="entry name" value="HLH_DNA-bd_sf"/>
</dbReference>
<keyword evidence="3" id="KW-0238">DNA-binding</keyword>
<evidence type="ECO:0000256" key="5">
    <source>
        <dbReference type="ARBA" id="ARBA00023242"/>
    </source>
</evidence>
<dbReference type="EMBL" id="JBJKBG010000008">
    <property type="protein sequence ID" value="KAL3724740.1"/>
    <property type="molecule type" value="Genomic_DNA"/>
</dbReference>
<dbReference type="PANTHER" id="PTHR46665">
    <property type="entry name" value="TRANSCRIPTION FACTOR BHLH041-RELATED-RELATED"/>
    <property type="match status" value="1"/>
</dbReference>
<dbReference type="Proteomes" id="UP001634007">
    <property type="component" value="Unassembled WGS sequence"/>
</dbReference>
<organism evidence="7 8">
    <name type="scientific">Eucalyptus globulus</name>
    <name type="common">Tasmanian blue gum</name>
    <dbReference type="NCBI Taxonomy" id="34317"/>
    <lineage>
        <taxon>Eukaryota</taxon>
        <taxon>Viridiplantae</taxon>
        <taxon>Streptophyta</taxon>
        <taxon>Embryophyta</taxon>
        <taxon>Tracheophyta</taxon>
        <taxon>Spermatophyta</taxon>
        <taxon>Magnoliopsida</taxon>
        <taxon>eudicotyledons</taxon>
        <taxon>Gunneridae</taxon>
        <taxon>Pentapetalae</taxon>
        <taxon>rosids</taxon>
        <taxon>malvids</taxon>
        <taxon>Myrtales</taxon>
        <taxon>Myrtaceae</taxon>
        <taxon>Myrtoideae</taxon>
        <taxon>Eucalypteae</taxon>
        <taxon>Eucalyptus</taxon>
    </lineage>
</organism>
<keyword evidence="5" id="KW-0539">Nucleus</keyword>
<dbReference type="SUPFAM" id="SSF47459">
    <property type="entry name" value="HLH, helix-loop-helix DNA-binding domain"/>
    <property type="match status" value="1"/>
</dbReference>